<name>A0A4Z2EM00_9TELE</name>
<sequence>MCSTCGASTASQRSKGLTLQLQPHSAGFEPPVVPHGAVVLPVQVLGLEVVDPQHAVLPAVPVDVALLSAEHRSSSSRKRLIELHLSALEKRCWPASWSSVFPSTVHQISQEELMKGKEPRHNRLTSELLVKCSRRPVLLNWTLQKYRPSKELSITWIWRRPPFCSRSGQSSTASDCSGTLMLWVATATAGSQALERTARSGGRTRRRKDMRLQNDELLRRQGHVN</sequence>
<evidence type="ECO:0000313" key="2">
    <source>
        <dbReference type="EMBL" id="TNN29809.1"/>
    </source>
</evidence>
<accession>A0A4Z2EM00</accession>
<dbReference type="AlphaFoldDB" id="A0A4Z2EM00"/>
<dbReference type="Proteomes" id="UP000314294">
    <property type="component" value="Unassembled WGS sequence"/>
</dbReference>
<gene>
    <name evidence="2" type="ORF">EYF80_060041</name>
</gene>
<evidence type="ECO:0000313" key="3">
    <source>
        <dbReference type="Proteomes" id="UP000314294"/>
    </source>
</evidence>
<reference evidence="2 3" key="1">
    <citation type="submission" date="2019-03" db="EMBL/GenBank/DDBJ databases">
        <title>First draft genome of Liparis tanakae, snailfish: a comprehensive survey of snailfish specific genes.</title>
        <authorList>
            <person name="Kim W."/>
            <person name="Song I."/>
            <person name="Jeong J.-H."/>
            <person name="Kim D."/>
            <person name="Kim S."/>
            <person name="Ryu S."/>
            <person name="Song J.Y."/>
            <person name="Lee S.K."/>
        </authorList>
    </citation>
    <scope>NUCLEOTIDE SEQUENCE [LARGE SCALE GENOMIC DNA]</scope>
    <source>
        <tissue evidence="2">Muscle</tissue>
    </source>
</reference>
<dbReference type="EMBL" id="SRLO01005181">
    <property type="protein sequence ID" value="TNN29809.1"/>
    <property type="molecule type" value="Genomic_DNA"/>
</dbReference>
<evidence type="ECO:0000256" key="1">
    <source>
        <dbReference type="SAM" id="MobiDB-lite"/>
    </source>
</evidence>
<organism evidence="2 3">
    <name type="scientific">Liparis tanakae</name>
    <name type="common">Tanaka's snailfish</name>
    <dbReference type="NCBI Taxonomy" id="230148"/>
    <lineage>
        <taxon>Eukaryota</taxon>
        <taxon>Metazoa</taxon>
        <taxon>Chordata</taxon>
        <taxon>Craniata</taxon>
        <taxon>Vertebrata</taxon>
        <taxon>Euteleostomi</taxon>
        <taxon>Actinopterygii</taxon>
        <taxon>Neopterygii</taxon>
        <taxon>Teleostei</taxon>
        <taxon>Neoteleostei</taxon>
        <taxon>Acanthomorphata</taxon>
        <taxon>Eupercaria</taxon>
        <taxon>Perciformes</taxon>
        <taxon>Cottioidei</taxon>
        <taxon>Cottales</taxon>
        <taxon>Liparidae</taxon>
        <taxon>Liparis</taxon>
    </lineage>
</organism>
<protein>
    <submittedName>
        <fullName evidence="2">Uncharacterized protein</fullName>
    </submittedName>
</protein>
<proteinExistence type="predicted"/>
<keyword evidence="3" id="KW-1185">Reference proteome</keyword>
<feature type="region of interest" description="Disordered" evidence="1">
    <location>
        <begin position="194"/>
        <end position="225"/>
    </location>
</feature>
<comment type="caution">
    <text evidence="2">The sequence shown here is derived from an EMBL/GenBank/DDBJ whole genome shotgun (WGS) entry which is preliminary data.</text>
</comment>
<feature type="compositionally biased region" description="Basic and acidic residues" evidence="1">
    <location>
        <begin position="210"/>
        <end position="219"/>
    </location>
</feature>